<proteinExistence type="predicted"/>
<dbReference type="AlphaFoldDB" id="A0A6H0XSB2"/>
<name>A0A6H0XSB2_9PEZI</name>
<evidence type="ECO:0000256" key="1">
    <source>
        <dbReference type="SAM" id="MobiDB-lite"/>
    </source>
</evidence>
<organism evidence="2 3">
    <name type="scientific">Peltaster fructicola</name>
    <dbReference type="NCBI Taxonomy" id="286661"/>
    <lineage>
        <taxon>Eukaryota</taxon>
        <taxon>Fungi</taxon>
        <taxon>Dikarya</taxon>
        <taxon>Ascomycota</taxon>
        <taxon>Pezizomycotina</taxon>
        <taxon>Dothideomycetes</taxon>
        <taxon>Dothideomycetes incertae sedis</taxon>
        <taxon>Peltaster</taxon>
    </lineage>
</organism>
<protein>
    <submittedName>
        <fullName evidence="2">Uncharacterized protein</fullName>
    </submittedName>
</protein>
<reference evidence="2 3" key="1">
    <citation type="journal article" date="2016" name="Sci. Rep.">
        <title>Peltaster fructicola genome reveals evolution from an invasive phytopathogen to an ectophytic parasite.</title>
        <authorList>
            <person name="Xu C."/>
            <person name="Chen H."/>
            <person name="Gleason M.L."/>
            <person name="Xu J.R."/>
            <person name="Liu H."/>
            <person name="Zhang R."/>
            <person name="Sun G."/>
        </authorList>
    </citation>
    <scope>NUCLEOTIDE SEQUENCE [LARGE SCALE GENOMIC DNA]</scope>
    <source>
        <strain evidence="2 3">LNHT1506</strain>
    </source>
</reference>
<feature type="compositionally biased region" description="Polar residues" evidence="1">
    <location>
        <begin position="166"/>
        <end position="185"/>
    </location>
</feature>
<dbReference type="Proteomes" id="UP000503462">
    <property type="component" value="Chromosome 2"/>
</dbReference>
<feature type="region of interest" description="Disordered" evidence="1">
    <location>
        <begin position="298"/>
        <end position="340"/>
    </location>
</feature>
<sequence length="340" mass="37511">MGDHYRPAISTETPSMKQAAELRKIVEARHRRLCTPGAIPLHPINGITYRENNGVFRYIFATQAGLSNLIHESANVAALWQTEQTARPSAWQPYNESHYYNTLLEFVRAPKVRVEGATLQRHVNQTIHDSYNALHGRGPPSVTPKAPDAHRPNSQPARFGLGRPKATTQEHVQPKQDITGSSHSSTLKRKADTYEVDTTVNKKQKPAVEGDPAAMRRGYENFMKECQSMALNNDGALPSWWDTRAALNEQYINAHLALGKDPPWALVEANLLNTKITTNLLDHTAEKQDDPGLAELRRALRAGRDTPVSDGANAVKAGIPLPSSNTEGDELAAVEVSADR</sequence>
<evidence type="ECO:0000313" key="3">
    <source>
        <dbReference type="Proteomes" id="UP000503462"/>
    </source>
</evidence>
<gene>
    <name evidence="2" type="ORF">AMS68_003141</name>
</gene>
<keyword evidence="3" id="KW-1185">Reference proteome</keyword>
<accession>A0A6H0XSB2</accession>
<evidence type="ECO:0000313" key="2">
    <source>
        <dbReference type="EMBL" id="QIW97623.1"/>
    </source>
</evidence>
<dbReference type="EMBL" id="CP051140">
    <property type="protein sequence ID" value="QIW97623.1"/>
    <property type="molecule type" value="Genomic_DNA"/>
</dbReference>
<feature type="region of interest" description="Disordered" evidence="1">
    <location>
        <begin position="132"/>
        <end position="194"/>
    </location>
</feature>